<gene>
    <name evidence="2" type="ORF">RHTO0S_10e04016g</name>
</gene>
<protein>
    <submittedName>
        <fullName evidence="2">RHTO0S10e04016g1_1</fullName>
    </submittedName>
</protein>
<proteinExistence type="predicted"/>
<accession>A0A061B4W7</accession>
<organism evidence="2">
    <name type="scientific">Rhodotorula toruloides</name>
    <name type="common">Yeast</name>
    <name type="synonym">Rhodosporidium toruloides</name>
    <dbReference type="NCBI Taxonomy" id="5286"/>
    <lineage>
        <taxon>Eukaryota</taxon>
        <taxon>Fungi</taxon>
        <taxon>Dikarya</taxon>
        <taxon>Basidiomycota</taxon>
        <taxon>Pucciniomycotina</taxon>
        <taxon>Microbotryomycetes</taxon>
        <taxon>Sporidiobolales</taxon>
        <taxon>Sporidiobolaceae</taxon>
        <taxon>Rhodotorula</taxon>
    </lineage>
</organism>
<feature type="compositionally biased region" description="Pro residues" evidence="1">
    <location>
        <begin position="50"/>
        <end position="60"/>
    </location>
</feature>
<evidence type="ECO:0000256" key="1">
    <source>
        <dbReference type="SAM" id="MobiDB-lite"/>
    </source>
</evidence>
<dbReference type="EMBL" id="LK052945">
    <property type="protein sequence ID" value="CDR44996.1"/>
    <property type="molecule type" value="Genomic_DNA"/>
</dbReference>
<feature type="region of interest" description="Disordered" evidence="1">
    <location>
        <begin position="1"/>
        <end position="125"/>
    </location>
</feature>
<name>A0A061B4W7_RHOTO</name>
<feature type="compositionally biased region" description="Low complexity" evidence="1">
    <location>
        <begin position="95"/>
        <end position="108"/>
    </location>
</feature>
<reference evidence="2" key="1">
    <citation type="journal article" date="2014" name="Genome Announc.">
        <title>Draft genome sequence of Rhodosporidium toruloides CECT1137, an oleaginous yeast of biotechnological interest.</title>
        <authorList>
            <person name="Morin N."/>
            <person name="Calcas X."/>
            <person name="Devillers H."/>
            <person name="Durrens P."/>
            <person name="Sherman D.J."/>
            <person name="Nicaud J.-M."/>
            <person name="Neuveglise C."/>
        </authorList>
    </citation>
    <scope>NUCLEOTIDE SEQUENCE</scope>
    <source>
        <strain evidence="2">CECT1137</strain>
    </source>
</reference>
<feature type="compositionally biased region" description="Low complexity" evidence="1">
    <location>
        <begin position="35"/>
        <end position="49"/>
    </location>
</feature>
<dbReference type="AlphaFoldDB" id="A0A061B4W7"/>
<sequence length="165" mass="17610">MTAPPHLKGLAAAQTAASQPDSPEETPILPPPPVLISILASLAPSRSHSPIPPSAAPPPRALERRPSPRPRPETGRTASLFTATRSFPSFPPPSHSLSASLSPLRPSRQCARTADAEAGCSSPRRRRSLFRELDVSRWLRCEPGLPPPLLSLLPPGLRPLPFQSA</sequence>
<feature type="compositionally biased region" description="Basic and acidic residues" evidence="1">
    <location>
        <begin position="61"/>
        <end position="74"/>
    </location>
</feature>
<evidence type="ECO:0000313" key="2">
    <source>
        <dbReference type="EMBL" id="CDR44996.1"/>
    </source>
</evidence>